<dbReference type="EMBL" id="JBHRSB010000005">
    <property type="protein sequence ID" value="MFC3001621.1"/>
    <property type="molecule type" value="Genomic_DNA"/>
</dbReference>
<feature type="signal peptide" evidence="2">
    <location>
        <begin position="1"/>
        <end position="18"/>
    </location>
</feature>
<keyword evidence="2" id="KW-0732">Signal</keyword>
<evidence type="ECO:0000313" key="4">
    <source>
        <dbReference type="Proteomes" id="UP001595420"/>
    </source>
</evidence>
<proteinExistence type="predicted"/>
<dbReference type="RefSeq" id="WP_216837709.1">
    <property type="nucleotide sequence ID" value="NZ_JAFNJS010000005.1"/>
</dbReference>
<comment type="caution">
    <text evidence="3">The sequence shown here is derived from an EMBL/GenBank/DDBJ whole genome shotgun (WGS) entry which is preliminary data.</text>
</comment>
<feature type="chain" id="PRO_5045101419" description="OmpA family protein" evidence="2">
    <location>
        <begin position="19"/>
        <end position="132"/>
    </location>
</feature>
<feature type="compositionally biased region" description="Basic and acidic residues" evidence="1">
    <location>
        <begin position="109"/>
        <end position="122"/>
    </location>
</feature>
<dbReference type="Proteomes" id="UP001595420">
    <property type="component" value="Unassembled WGS sequence"/>
</dbReference>
<protein>
    <recommendedName>
        <fullName evidence="5">OmpA family protein</fullName>
    </recommendedName>
</protein>
<reference evidence="4" key="1">
    <citation type="journal article" date="2019" name="Int. J. Syst. Evol. Microbiol.">
        <title>The Global Catalogue of Microorganisms (GCM) 10K type strain sequencing project: providing services to taxonomists for standard genome sequencing and annotation.</title>
        <authorList>
            <consortium name="The Broad Institute Genomics Platform"/>
            <consortium name="The Broad Institute Genome Sequencing Center for Infectious Disease"/>
            <person name="Wu L."/>
            <person name="Ma J."/>
        </authorList>
    </citation>
    <scope>NUCLEOTIDE SEQUENCE [LARGE SCALE GENOMIC DNA]</scope>
    <source>
        <strain evidence="4">CGMCC 1.16855</strain>
    </source>
</reference>
<evidence type="ECO:0000256" key="2">
    <source>
        <dbReference type="SAM" id="SignalP"/>
    </source>
</evidence>
<accession>A0ABV7BY17</accession>
<name>A0ABV7BY17_9PROT</name>
<feature type="region of interest" description="Disordered" evidence="1">
    <location>
        <begin position="98"/>
        <end position="122"/>
    </location>
</feature>
<organism evidence="3 4">
    <name type="scientific">Falsiroseomonas tokyonensis</name>
    <dbReference type="NCBI Taxonomy" id="430521"/>
    <lineage>
        <taxon>Bacteria</taxon>
        <taxon>Pseudomonadati</taxon>
        <taxon>Pseudomonadota</taxon>
        <taxon>Alphaproteobacteria</taxon>
        <taxon>Acetobacterales</taxon>
        <taxon>Roseomonadaceae</taxon>
        <taxon>Falsiroseomonas</taxon>
    </lineage>
</organism>
<gene>
    <name evidence="3" type="ORF">ACFOD3_17075</name>
</gene>
<evidence type="ECO:0008006" key="5">
    <source>
        <dbReference type="Google" id="ProtNLM"/>
    </source>
</evidence>
<keyword evidence="4" id="KW-1185">Reference proteome</keyword>
<evidence type="ECO:0000256" key="1">
    <source>
        <dbReference type="SAM" id="MobiDB-lite"/>
    </source>
</evidence>
<evidence type="ECO:0000313" key="3">
    <source>
        <dbReference type="EMBL" id="MFC3001621.1"/>
    </source>
</evidence>
<sequence>MRLLLLPILLLLAPMASAQTLPPACLFPRGGIMLDEPCHDLLAGIARDWQAARGGGAAPVLIVQGFAQDQQGPRLDGLLSRRRAEAVAEELQRLGIPRDSIEITTPPAEPRDLHSRLDPHSRRAEILVRAKP</sequence>